<sequence length="235" mass="26982">MRNPKSCNFSTISGITCTQEKISDTNLSKNDLEEICHSLGVSIEETKTDLIQRFRNFSNEENQTRFREAGKAKVLTFDKENDNKLVDLEYPNEGNEVLKVDPQMQTLRELAQRSREKQKPNKPLQANAISVKALATLQMPAHQIQMQILSISNQKNTQYTRTNLTSYKKIQRITDYARVQQLIPVVDRIHIKDKETNKLAAADHEALWPHDPLPVEALRTYIDNPPIGVSDIIWK</sequence>
<dbReference type="SUPFAM" id="SSF56712">
    <property type="entry name" value="Prokaryotic type I DNA topoisomerase"/>
    <property type="match status" value="1"/>
</dbReference>
<gene>
    <name evidence="1" type="ORF">DERYTH_LOCUS5973</name>
</gene>
<evidence type="ECO:0000313" key="1">
    <source>
        <dbReference type="EMBL" id="CAG8566105.1"/>
    </source>
</evidence>
<dbReference type="AlphaFoldDB" id="A0A9N9BJR2"/>
<dbReference type="Proteomes" id="UP000789405">
    <property type="component" value="Unassembled WGS sequence"/>
</dbReference>
<keyword evidence="2" id="KW-1185">Reference proteome</keyword>
<reference evidence="1" key="1">
    <citation type="submission" date="2021-06" db="EMBL/GenBank/DDBJ databases">
        <authorList>
            <person name="Kallberg Y."/>
            <person name="Tangrot J."/>
            <person name="Rosling A."/>
        </authorList>
    </citation>
    <scope>NUCLEOTIDE SEQUENCE</scope>
    <source>
        <strain evidence="1">MA453B</strain>
    </source>
</reference>
<dbReference type="EMBL" id="CAJVPY010002601">
    <property type="protein sequence ID" value="CAG8566105.1"/>
    <property type="molecule type" value="Genomic_DNA"/>
</dbReference>
<dbReference type="OrthoDB" id="2446405at2759"/>
<protein>
    <submittedName>
        <fullName evidence="1">18233_t:CDS:1</fullName>
    </submittedName>
</protein>
<proteinExistence type="predicted"/>
<organism evidence="1 2">
    <name type="scientific">Dentiscutata erythropus</name>
    <dbReference type="NCBI Taxonomy" id="1348616"/>
    <lineage>
        <taxon>Eukaryota</taxon>
        <taxon>Fungi</taxon>
        <taxon>Fungi incertae sedis</taxon>
        <taxon>Mucoromycota</taxon>
        <taxon>Glomeromycotina</taxon>
        <taxon>Glomeromycetes</taxon>
        <taxon>Diversisporales</taxon>
        <taxon>Gigasporaceae</taxon>
        <taxon>Dentiscutata</taxon>
    </lineage>
</organism>
<dbReference type="InterPro" id="IPR023405">
    <property type="entry name" value="Topo_IA_core_domain"/>
</dbReference>
<accession>A0A9N9BJR2</accession>
<comment type="caution">
    <text evidence="1">The sequence shown here is derived from an EMBL/GenBank/DDBJ whole genome shotgun (WGS) entry which is preliminary data.</text>
</comment>
<evidence type="ECO:0000313" key="2">
    <source>
        <dbReference type="Proteomes" id="UP000789405"/>
    </source>
</evidence>
<name>A0A9N9BJR2_9GLOM</name>